<protein>
    <recommendedName>
        <fullName evidence="3">SbsA Ig-like domain-containing protein</fullName>
    </recommendedName>
</protein>
<proteinExistence type="predicted"/>
<reference evidence="1" key="1">
    <citation type="journal article" date="2020" name="mSystems">
        <title>Genome- and Community-Level Interaction Insights into Carbon Utilization and Element Cycling Functions of Hydrothermarchaeota in Hydrothermal Sediment.</title>
        <authorList>
            <person name="Zhou Z."/>
            <person name="Liu Y."/>
            <person name="Xu W."/>
            <person name="Pan J."/>
            <person name="Luo Z.H."/>
            <person name="Li M."/>
        </authorList>
    </citation>
    <scope>NUCLEOTIDE SEQUENCE</scope>
    <source>
        <strain evidence="1">HyVt-388</strain>
    </source>
</reference>
<sequence>MNKSGFAILTTLVILSCAHKAPPLFKDRVKPKLQKIQSLNNRQVQFVFSEDIDTLGLTPDWFTITSKEETLGIITIYPSLSASELVAVTEPQIKTEYDVTGWAFDTAQNKGTFSASFIGSTTPDTIAPRIVDYSKGHNQHDFKIAFSEAMDTSFLEYYIIPKKNLTPVWLNLRVCRFTPEAPSESLHYDTTYYLFIKNGVRDISGNTPLPFITSVTPDSIPPPFQLKAEVHLNDTIVKNGYALLKKPHIAGITFVKDGGFSFSVRDTGAYEVEVISGEYSGSARIRVDTTNIINLEHKKKNLDNIIN</sequence>
<gene>
    <name evidence="1" type="ORF">ENI34_07230</name>
</gene>
<accession>A0A9C9EMK0</accession>
<comment type="caution">
    <text evidence="1">The sequence shown here is derived from an EMBL/GenBank/DDBJ whole genome shotgun (WGS) entry which is preliminary data.</text>
</comment>
<dbReference type="AlphaFoldDB" id="A0A9C9EMK0"/>
<name>A0A9C9EMK0_UNCW3</name>
<dbReference type="Proteomes" id="UP000885826">
    <property type="component" value="Unassembled WGS sequence"/>
</dbReference>
<evidence type="ECO:0000313" key="1">
    <source>
        <dbReference type="EMBL" id="HEC78918.1"/>
    </source>
</evidence>
<dbReference type="PROSITE" id="PS51257">
    <property type="entry name" value="PROKAR_LIPOPROTEIN"/>
    <property type="match status" value="1"/>
</dbReference>
<organism evidence="1 2">
    <name type="scientific">candidate division WOR-3 bacterium</name>
    <dbReference type="NCBI Taxonomy" id="2052148"/>
    <lineage>
        <taxon>Bacteria</taxon>
        <taxon>Bacteria division WOR-3</taxon>
    </lineage>
</organism>
<evidence type="ECO:0000313" key="2">
    <source>
        <dbReference type="Proteomes" id="UP000885826"/>
    </source>
</evidence>
<evidence type="ECO:0008006" key="3">
    <source>
        <dbReference type="Google" id="ProtNLM"/>
    </source>
</evidence>
<dbReference type="EMBL" id="DRIG01000076">
    <property type="protein sequence ID" value="HEC78918.1"/>
    <property type="molecule type" value="Genomic_DNA"/>
</dbReference>